<sequence>MAENEEAVDFKPNDDDLMEDDVGAEAEAVPAPKLHSTITGSSREPSSGQRKTKGHGFPEETGPRLAGRDFDSLDSNGKPGPLKCLFVSPISFSIDVVFHNLLLLLPMIWFLLDHCRDCDFDRLLGLLIPWMLVLATRNVGVLSVAKLFCLPIKLTLFIHTHADFVVLSLDKDSLLGEATTEKGISCIQHCTPFQKEILVILHSRSSKAFLFFCTV</sequence>
<feature type="transmembrane region" description="Helical" evidence="2">
    <location>
        <begin position="90"/>
        <end position="112"/>
    </location>
</feature>
<evidence type="ECO:0000256" key="2">
    <source>
        <dbReference type="SAM" id="Phobius"/>
    </source>
</evidence>
<reference evidence="3" key="1">
    <citation type="submission" date="2021-03" db="EMBL/GenBank/DDBJ databases">
        <authorList>
            <person name="Li Z."/>
            <person name="Yang C."/>
        </authorList>
    </citation>
    <scope>NUCLEOTIDE SEQUENCE</scope>
    <source>
        <strain evidence="3">Dzin_1.0</strain>
        <tissue evidence="3">Leaf</tissue>
    </source>
</reference>
<dbReference type="OrthoDB" id="1715886at2759"/>
<keyword evidence="2" id="KW-0812">Transmembrane</keyword>
<keyword evidence="4" id="KW-1185">Reference proteome</keyword>
<name>A0A9D5CGH8_9LILI</name>
<dbReference type="AlphaFoldDB" id="A0A9D5CGH8"/>
<reference evidence="3" key="2">
    <citation type="journal article" date="2022" name="Hortic Res">
        <title>The genome of Dioscorea zingiberensis sheds light on the biosynthesis, origin and evolution of the medicinally important diosgenin saponins.</title>
        <authorList>
            <person name="Li Y."/>
            <person name="Tan C."/>
            <person name="Li Z."/>
            <person name="Guo J."/>
            <person name="Li S."/>
            <person name="Chen X."/>
            <person name="Wang C."/>
            <person name="Dai X."/>
            <person name="Yang H."/>
            <person name="Song W."/>
            <person name="Hou L."/>
            <person name="Xu J."/>
            <person name="Tong Z."/>
            <person name="Xu A."/>
            <person name="Yuan X."/>
            <person name="Wang W."/>
            <person name="Yang Q."/>
            <person name="Chen L."/>
            <person name="Sun Z."/>
            <person name="Wang K."/>
            <person name="Pan B."/>
            <person name="Chen J."/>
            <person name="Bao Y."/>
            <person name="Liu F."/>
            <person name="Qi X."/>
            <person name="Gang D.R."/>
            <person name="Wen J."/>
            <person name="Li J."/>
        </authorList>
    </citation>
    <scope>NUCLEOTIDE SEQUENCE</scope>
    <source>
        <strain evidence="3">Dzin_1.0</strain>
    </source>
</reference>
<evidence type="ECO:0000313" key="3">
    <source>
        <dbReference type="EMBL" id="KAJ0972519.1"/>
    </source>
</evidence>
<feature type="compositionally biased region" description="Polar residues" evidence="1">
    <location>
        <begin position="36"/>
        <end position="49"/>
    </location>
</feature>
<dbReference type="Proteomes" id="UP001085076">
    <property type="component" value="Miscellaneous, Linkage group lg05"/>
</dbReference>
<keyword evidence="2" id="KW-1133">Transmembrane helix</keyword>
<proteinExistence type="predicted"/>
<accession>A0A9D5CGH8</accession>
<feature type="compositionally biased region" description="Basic and acidic residues" evidence="1">
    <location>
        <begin position="56"/>
        <end position="70"/>
    </location>
</feature>
<dbReference type="EMBL" id="JAGGNH010000005">
    <property type="protein sequence ID" value="KAJ0972519.1"/>
    <property type="molecule type" value="Genomic_DNA"/>
</dbReference>
<feature type="region of interest" description="Disordered" evidence="1">
    <location>
        <begin position="1"/>
        <end position="70"/>
    </location>
</feature>
<feature type="compositionally biased region" description="Acidic residues" evidence="1">
    <location>
        <begin position="15"/>
        <end position="24"/>
    </location>
</feature>
<evidence type="ECO:0000256" key="1">
    <source>
        <dbReference type="SAM" id="MobiDB-lite"/>
    </source>
</evidence>
<organism evidence="3 4">
    <name type="scientific">Dioscorea zingiberensis</name>
    <dbReference type="NCBI Taxonomy" id="325984"/>
    <lineage>
        <taxon>Eukaryota</taxon>
        <taxon>Viridiplantae</taxon>
        <taxon>Streptophyta</taxon>
        <taxon>Embryophyta</taxon>
        <taxon>Tracheophyta</taxon>
        <taxon>Spermatophyta</taxon>
        <taxon>Magnoliopsida</taxon>
        <taxon>Liliopsida</taxon>
        <taxon>Dioscoreales</taxon>
        <taxon>Dioscoreaceae</taxon>
        <taxon>Dioscorea</taxon>
    </lineage>
</organism>
<comment type="caution">
    <text evidence="3">The sequence shown here is derived from an EMBL/GenBank/DDBJ whole genome shotgun (WGS) entry which is preliminary data.</text>
</comment>
<gene>
    <name evidence="3" type="ORF">J5N97_020478</name>
</gene>
<evidence type="ECO:0000313" key="4">
    <source>
        <dbReference type="Proteomes" id="UP001085076"/>
    </source>
</evidence>
<feature type="transmembrane region" description="Helical" evidence="2">
    <location>
        <begin position="124"/>
        <end position="145"/>
    </location>
</feature>
<protein>
    <submittedName>
        <fullName evidence="3">Uncharacterized protein</fullName>
    </submittedName>
</protein>
<keyword evidence="2" id="KW-0472">Membrane</keyword>